<dbReference type="EMBL" id="CP034687">
    <property type="protein sequence ID" value="AZS86764.1"/>
    <property type="molecule type" value="Genomic_DNA"/>
</dbReference>
<evidence type="ECO:0000313" key="3">
    <source>
        <dbReference type="Proteomes" id="UP000271291"/>
    </source>
</evidence>
<evidence type="ECO:0000313" key="4">
    <source>
        <dbReference type="Proteomes" id="UP000501753"/>
    </source>
</evidence>
<sequence>MKTVHAGLAAYETRVGEAARTLLHNQGYDGGWGLTLTSVSSIVNTSEVLPILRAAGVAGQPVRQALDFLTGAIPEHCRPRHKGGRGEHTRFIAFGLAGLLSHPRFFHHAGVAEATAWCVDWLEDHRVDHGWPEVLGLDDTSLHQTALAVHGLAELRCVLHDLGPGLLLPGGVDTSTLLERVEPLIDHGVHGLLYHRRPSGAWGWRTYIDTDPSPSKTSLCLLALSAVASGTGPGGEPAYRDDPREVGGVHGPVQRRQLSEVVVEAGKWLLHNHHRWETFVEDDKDVQGTAWEHMAYALCCQAAVRAGAGPRDPRLAKAWRLMNELWDPEARLWNEPGASGRRATVRAAYYTVSAYEEAARHLARTSLTDNGSGDVREPSADRVIERVELGPGRTVRVSATGSETAVTCELTERLFDLVKVVFDASAVGLSTERIAAALYVAPSSVPKYVQRLNQAVSAALGGAPARLLLAVTVDGTGGYRLAGRGPAGDAGRLRPGAGRRSR</sequence>
<protein>
    <submittedName>
        <fullName evidence="1">Uncharacterized protein</fullName>
    </submittedName>
</protein>
<proteinExistence type="predicted"/>
<dbReference type="Proteomes" id="UP000501753">
    <property type="component" value="Chromosome"/>
</dbReference>
<dbReference type="RefSeq" id="WP_127179574.1">
    <property type="nucleotide sequence ID" value="NZ_CP029078.1"/>
</dbReference>
<dbReference type="Proteomes" id="UP000271291">
    <property type="component" value="Chromosome"/>
</dbReference>
<keyword evidence="4" id="KW-1185">Reference proteome</keyword>
<reference evidence="1 3" key="2">
    <citation type="submission" date="2018-12" db="EMBL/GenBank/DDBJ databases">
        <title>Streptomyces griseoviridis F1-27 complete genome.</title>
        <authorList>
            <person name="Mariita R.M."/>
            <person name="Sello J.K."/>
        </authorList>
    </citation>
    <scope>NUCLEOTIDE SEQUENCE [LARGE SCALE GENOMIC DNA]</scope>
    <source>
        <strain evidence="1 3">F1-27</strain>
    </source>
</reference>
<accession>A0A3Q9KV93</accession>
<dbReference type="OrthoDB" id="3453833at2"/>
<dbReference type="EMBL" id="CP029078">
    <property type="protein sequence ID" value="QCN86378.1"/>
    <property type="molecule type" value="Genomic_DNA"/>
</dbReference>
<dbReference type="AlphaFoldDB" id="A0A3Q9KV93"/>
<organism evidence="1 3">
    <name type="scientific">Streptomyces griseoviridis</name>
    <dbReference type="NCBI Taxonomy" id="45398"/>
    <lineage>
        <taxon>Bacteria</taxon>
        <taxon>Bacillati</taxon>
        <taxon>Actinomycetota</taxon>
        <taxon>Actinomycetes</taxon>
        <taxon>Kitasatosporales</taxon>
        <taxon>Streptomycetaceae</taxon>
        <taxon>Streptomyces</taxon>
    </lineage>
</organism>
<dbReference type="KEGG" id="sgd:ELQ87_22790"/>
<evidence type="ECO:0000313" key="2">
    <source>
        <dbReference type="EMBL" id="QCN86378.1"/>
    </source>
</evidence>
<dbReference type="InterPro" id="IPR008930">
    <property type="entry name" value="Terpenoid_cyclase/PrenylTrfase"/>
</dbReference>
<evidence type="ECO:0000313" key="1">
    <source>
        <dbReference type="EMBL" id="AZS86764.1"/>
    </source>
</evidence>
<dbReference type="SUPFAM" id="SSF48239">
    <property type="entry name" value="Terpenoid cyclases/Protein prenyltransferases"/>
    <property type="match status" value="2"/>
</dbReference>
<gene>
    <name evidence="2" type="ORF">DDJ31_16475</name>
    <name evidence="1" type="ORF">ELQ87_22790</name>
</gene>
<name>A0A3Q9KV93_STRGD</name>
<reference evidence="2 4" key="1">
    <citation type="submission" date="2018-04" db="EMBL/GenBank/DDBJ databases">
        <title>Complete genome sequences of Streptomyces griseoviridis K61 and characterization of antagonistic properties of biological control agents.</title>
        <authorList>
            <person name="Mariita R.M."/>
            <person name="Sello J.K."/>
        </authorList>
    </citation>
    <scope>NUCLEOTIDE SEQUENCE [LARGE SCALE GENOMIC DNA]</scope>
    <source>
        <strain evidence="2 4">K61</strain>
    </source>
</reference>
<dbReference type="Gene3D" id="1.50.10.20">
    <property type="match status" value="2"/>
</dbReference>